<dbReference type="GO" id="GO:0005829">
    <property type="term" value="C:cytosol"/>
    <property type="evidence" value="ECO:0007669"/>
    <property type="project" value="TreeGrafter"/>
</dbReference>
<dbReference type="GeneID" id="64603308"/>
<feature type="domain" description="Inosine/uridine-preferring nucleoside hydrolase" evidence="4">
    <location>
        <begin position="9"/>
        <end position="373"/>
    </location>
</feature>
<evidence type="ECO:0000313" key="6">
    <source>
        <dbReference type="Proteomes" id="UP000719766"/>
    </source>
</evidence>
<dbReference type="EMBL" id="JABBWE010000005">
    <property type="protein sequence ID" value="KAG1802670.1"/>
    <property type="molecule type" value="Genomic_DNA"/>
</dbReference>
<dbReference type="RefSeq" id="XP_041165567.1">
    <property type="nucleotide sequence ID" value="XM_041309544.1"/>
</dbReference>
<dbReference type="Gene3D" id="3.90.245.10">
    <property type="entry name" value="Ribonucleoside hydrolase-like"/>
    <property type="match status" value="1"/>
</dbReference>
<sequence>MQEKTRTPIIIDTDPGVDDILAMFVFDSLHNIGSKSIDSLLAITSPELEILAYIISFGNTDVHAAYDNIYKLYQAIGRHIALYPEDATRFPNFSPTVPPLLVVGPDGPLEGGRHFAQYFHGRDGLSNISERHPDLNVDLGSSSFCHNFQPVKESGVEVALRLLESRPDRSITYVVLGPMTNLAQLVHQHRQTVVDKIGRVIAMAGALDVPGNTTSVAEFNVFADPYAAKELLVPTDLTSGLPLDRVILTPLDITTNHELPLPHYIQIVDPAFKSTAQPSNADGKSPLVHFTSSVFERTREIMIESGKDALELHDIVAIWCAIENPPEIIPAGSLPGMSPGWVIAERTFDIERSGEITRGMFVTDRREENTTYAPGTNRAEVQALLNLRQIGHGLLESTALPARVEVEDPAPEQRQGKGVACLVETPGPSVLLQLLTRRVWGIQ</sequence>
<dbReference type="InterPro" id="IPR001910">
    <property type="entry name" value="Inosine/uridine_hydrolase_dom"/>
</dbReference>
<evidence type="ECO:0000313" key="5">
    <source>
        <dbReference type="EMBL" id="KAG1802670.1"/>
    </source>
</evidence>
<dbReference type="GO" id="GO:0008477">
    <property type="term" value="F:purine nucleosidase activity"/>
    <property type="evidence" value="ECO:0007669"/>
    <property type="project" value="TreeGrafter"/>
</dbReference>
<proteinExistence type="inferred from homology"/>
<dbReference type="InterPro" id="IPR036452">
    <property type="entry name" value="Ribo_hydro-like"/>
</dbReference>
<dbReference type="PANTHER" id="PTHR12304">
    <property type="entry name" value="INOSINE-URIDINE PREFERRING NUCLEOSIDE HYDROLASE"/>
    <property type="match status" value="1"/>
</dbReference>
<gene>
    <name evidence="5" type="ORF">HD556DRAFT_1533351</name>
</gene>
<dbReference type="PANTHER" id="PTHR12304:SF56">
    <property type="entry name" value="HYDROLASE, PUTATIVE (AFU_ORTHOLOGUE AFUA_1G11790)-RELATED"/>
    <property type="match status" value="1"/>
</dbReference>
<comment type="caution">
    <text evidence="5">The sequence shown here is derived from an EMBL/GenBank/DDBJ whole genome shotgun (WGS) entry which is preliminary data.</text>
</comment>
<dbReference type="Pfam" id="PF01156">
    <property type="entry name" value="IU_nuc_hydro"/>
    <property type="match status" value="1"/>
</dbReference>
<accession>A0A9P7J4S8</accession>
<protein>
    <submittedName>
        <fullName evidence="5">Nucleoside hydrolase</fullName>
    </submittedName>
</protein>
<evidence type="ECO:0000256" key="1">
    <source>
        <dbReference type="ARBA" id="ARBA00009176"/>
    </source>
</evidence>
<comment type="similarity">
    <text evidence="1">Belongs to the IUNH family.</text>
</comment>
<keyword evidence="2 5" id="KW-0378">Hydrolase</keyword>
<evidence type="ECO:0000256" key="2">
    <source>
        <dbReference type="ARBA" id="ARBA00022801"/>
    </source>
</evidence>
<dbReference type="SUPFAM" id="SSF53590">
    <property type="entry name" value="Nucleoside hydrolase"/>
    <property type="match status" value="1"/>
</dbReference>
<evidence type="ECO:0000259" key="4">
    <source>
        <dbReference type="Pfam" id="PF01156"/>
    </source>
</evidence>
<name>A0A9P7J4S8_9AGAM</name>
<reference evidence="5" key="1">
    <citation type="journal article" date="2020" name="New Phytol.">
        <title>Comparative genomics reveals dynamic genome evolution in host specialist ectomycorrhizal fungi.</title>
        <authorList>
            <person name="Lofgren L.A."/>
            <person name="Nguyen N.H."/>
            <person name="Vilgalys R."/>
            <person name="Ruytinx J."/>
            <person name="Liao H.L."/>
            <person name="Branco S."/>
            <person name="Kuo A."/>
            <person name="LaButti K."/>
            <person name="Lipzen A."/>
            <person name="Andreopoulos W."/>
            <person name="Pangilinan J."/>
            <person name="Riley R."/>
            <person name="Hundley H."/>
            <person name="Na H."/>
            <person name="Barry K."/>
            <person name="Grigoriev I.V."/>
            <person name="Stajich J.E."/>
            <person name="Kennedy P.G."/>
        </authorList>
    </citation>
    <scope>NUCLEOTIDE SEQUENCE</scope>
    <source>
        <strain evidence="5">S12</strain>
    </source>
</reference>
<dbReference type="Proteomes" id="UP000719766">
    <property type="component" value="Unassembled WGS sequence"/>
</dbReference>
<dbReference type="InterPro" id="IPR023186">
    <property type="entry name" value="IUNH"/>
</dbReference>
<keyword evidence="6" id="KW-1185">Reference proteome</keyword>
<organism evidence="5 6">
    <name type="scientific">Suillus plorans</name>
    <dbReference type="NCBI Taxonomy" id="116603"/>
    <lineage>
        <taxon>Eukaryota</taxon>
        <taxon>Fungi</taxon>
        <taxon>Dikarya</taxon>
        <taxon>Basidiomycota</taxon>
        <taxon>Agaricomycotina</taxon>
        <taxon>Agaricomycetes</taxon>
        <taxon>Agaricomycetidae</taxon>
        <taxon>Boletales</taxon>
        <taxon>Suillineae</taxon>
        <taxon>Suillaceae</taxon>
        <taxon>Suillus</taxon>
    </lineage>
</organism>
<keyword evidence="3" id="KW-0326">Glycosidase</keyword>
<dbReference type="OrthoDB" id="5783963at2759"/>
<dbReference type="AlphaFoldDB" id="A0A9P7J4S8"/>
<evidence type="ECO:0000256" key="3">
    <source>
        <dbReference type="ARBA" id="ARBA00023295"/>
    </source>
</evidence>
<dbReference type="GO" id="GO:0006152">
    <property type="term" value="P:purine nucleoside catabolic process"/>
    <property type="evidence" value="ECO:0007669"/>
    <property type="project" value="TreeGrafter"/>
</dbReference>